<evidence type="ECO:0000256" key="9">
    <source>
        <dbReference type="ARBA" id="ARBA00023136"/>
    </source>
</evidence>
<dbReference type="OMA" id="AEFIKYQ"/>
<protein>
    <submittedName>
        <fullName evidence="12">Putative conserved protein with signal anchor</fullName>
    </submittedName>
</protein>
<name>A0A6M2CJN4_RHIMP</name>
<dbReference type="GO" id="GO:0005794">
    <property type="term" value="C:Golgi apparatus"/>
    <property type="evidence" value="ECO:0007669"/>
    <property type="project" value="UniProtKB-SubCell"/>
</dbReference>
<dbReference type="KEGG" id="rmp:119188299"/>
<dbReference type="RefSeq" id="XP_037292169.1">
    <property type="nucleotide sequence ID" value="XM_037436272.2"/>
</dbReference>
<dbReference type="GeneID" id="119188299"/>
<dbReference type="PANTHER" id="PTHR21425">
    <property type="entry name" value="NICE-3"/>
    <property type="match status" value="1"/>
</dbReference>
<accession>A0A6M2CJN4</accession>
<dbReference type="VEuPathDB" id="VectorBase:LOC119188299"/>
<evidence type="ECO:0000256" key="2">
    <source>
        <dbReference type="ARBA" id="ARBA00004167"/>
    </source>
</evidence>
<feature type="compositionally biased region" description="Basic and acidic residues" evidence="10">
    <location>
        <begin position="186"/>
        <end position="197"/>
    </location>
</feature>
<dbReference type="Pfam" id="PF07406">
    <property type="entry name" value="NICE-3"/>
    <property type="match status" value="1"/>
</dbReference>
<evidence type="ECO:0000256" key="4">
    <source>
        <dbReference type="ARBA" id="ARBA00004555"/>
    </source>
</evidence>
<evidence type="ECO:0000256" key="5">
    <source>
        <dbReference type="ARBA" id="ARBA00022692"/>
    </source>
</evidence>
<keyword evidence="7" id="KW-0333">Golgi apparatus</keyword>
<evidence type="ECO:0000313" key="12">
    <source>
        <dbReference type="EMBL" id="NOV33726.1"/>
    </source>
</evidence>
<keyword evidence="6 11" id="KW-1133">Transmembrane helix</keyword>
<keyword evidence="8" id="KW-0496">Mitochondrion</keyword>
<sequence>MADRLSGVAIIICIALGVLTFLILFIFAKRQIMRFTLKSKHSPHVPIGHGVSKSLKDEVDRRLLIIKDIAYEPTLLKPNECLSEHSNLSQVQPQHLLRMGVVDKLSELEEHIGGIDKTRIRKPGQDVRVFLLRQLHGGPFANCDPRTVHKFLDLYEHARHSPKEFTHEHYLAFMDILEQLKSSLPSREKTTPRRRDTTQPPKSSESPNVNFLSSTMTLPLPDAILPGNNGRPVTEPLASCRPSNIASAEDDNRDAALETSV</sequence>
<keyword evidence="9 11" id="KW-0472">Membrane</keyword>
<organism evidence="12">
    <name type="scientific">Rhipicephalus microplus</name>
    <name type="common">Cattle tick</name>
    <name type="synonym">Boophilus microplus</name>
    <dbReference type="NCBI Taxonomy" id="6941"/>
    <lineage>
        <taxon>Eukaryota</taxon>
        <taxon>Metazoa</taxon>
        <taxon>Ecdysozoa</taxon>
        <taxon>Arthropoda</taxon>
        <taxon>Chelicerata</taxon>
        <taxon>Arachnida</taxon>
        <taxon>Acari</taxon>
        <taxon>Parasitiformes</taxon>
        <taxon>Ixodida</taxon>
        <taxon>Ixodoidea</taxon>
        <taxon>Ixodidae</taxon>
        <taxon>Rhipicephalinae</taxon>
        <taxon>Rhipicephalus</taxon>
        <taxon>Boophilus</taxon>
    </lineage>
</organism>
<dbReference type="InterPro" id="IPR010876">
    <property type="entry name" value="C1orf43"/>
</dbReference>
<proteinExistence type="predicted"/>
<evidence type="ECO:0000256" key="1">
    <source>
        <dbReference type="ARBA" id="ARBA00002620"/>
    </source>
</evidence>
<dbReference type="AlphaFoldDB" id="A0A6M2CJN4"/>
<reference evidence="12" key="1">
    <citation type="submission" date="2019-09" db="EMBL/GenBank/DDBJ databases">
        <title>Organ-specific transcriptomic study of the physiology of the cattle tick, Rhipicephalus microplus.</title>
        <authorList>
            <person name="Tirloni L."/>
            <person name="Braz G."/>
            <person name="Gandara A.C.P."/>
            <person name="Sabadin G.A."/>
            <person name="da Silva R.M."/>
            <person name="Guizzo M.G."/>
            <person name="Machado J.A."/>
            <person name="Costa E.P."/>
            <person name="Gomes H.F."/>
            <person name="Moraes J."/>
            <person name="Mota M.B.S."/>
            <person name="Mesquita R.D."/>
            <person name="Alvarenga P.H."/>
            <person name="Alves F."/>
            <person name="Seixas A."/>
            <person name="da Fonseca R.N."/>
            <person name="Fogaca A."/>
            <person name="Logullo C."/>
            <person name="Tanaka A."/>
            <person name="Daffre S."/>
            <person name="Termignoni C."/>
            <person name="Vaz I.S.Jr."/>
            <person name="Oliveira P.L."/>
            <person name="Ribeiro J.M."/>
        </authorList>
    </citation>
    <scope>NUCLEOTIDE SEQUENCE</scope>
    <source>
        <strain evidence="12">Porto Alegre</strain>
    </source>
</reference>
<evidence type="ECO:0000256" key="3">
    <source>
        <dbReference type="ARBA" id="ARBA00004173"/>
    </source>
</evidence>
<dbReference type="EMBL" id="GHWJ01000989">
    <property type="protein sequence ID" value="NOV33726.1"/>
    <property type="molecule type" value="Transcribed_RNA"/>
</dbReference>
<evidence type="ECO:0000256" key="11">
    <source>
        <dbReference type="SAM" id="Phobius"/>
    </source>
</evidence>
<evidence type="ECO:0000256" key="7">
    <source>
        <dbReference type="ARBA" id="ARBA00023034"/>
    </source>
</evidence>
<comment type="function">
    <text evidence="1">General regulator of phagocytosis. Required to uptake Gram negative bacterium by macrophages.</text>
</comment>
<feature type="region of interest" description="Disordered" evidence="10">
    <location>
        <begin position="183"/>
        <end position="261"/>
    </location>
</feature>
<dbReference type="GO" id="GO:0005739">
    <property type="term" value="C:mitochondrion"/>
    <property type="evidence" value="ECO:0007669"/>
    <property type="project" value="UniProtKB-SubCell"/>
</dbReference>
<feature type="transmembrane region" description="Helical" evidence="11">
    <location>
        <begin position="6"/>
        <end position="28"/>
    </location>
</feature>
<feature type="compositionally biased region" description="Polar residues" evidence="10">
    <location>
        <begin position="202"/>
        <end position="217"/>
    </location>
</feature>
<keyword evidence="5 11" id="KW-0812">Transmembrane</keyword>
<dbReference type="GO" id="GO:0016020">
    <property type="term" value="C:membrane"/>
    <property type="evidence" value="ECO:0007669"/>
    <property type="project" value="UniProtKB-SubCell"/>
</dbReference>
<dbReference type="PANTHER" id="PTHR21425:SF2">
    <property type="entry name" value="PROTEIN C1ORF43"/>
    <property type="match status" value="1"/>
</dbReference>
<evidence type="ECO:0000256" key="10">
    <source>
        <dbReference type="SAM" id="MobiDB-lite"/>
    </source>
</evidence>
<evidence type="ECO:0000256" key="8">
    <source>
        <dbReference type="ARBA" id="ARBA00023128"/>
    </source>
</evidence>
<evidence type="ECO:0000256" key="6">
    <source>
        <dbReference type="ARBA" id="ARBA00022989"/>
    </source>
</evidence>
<dbReference type="OrthoDB" id="5960253at2759"/>
<comment type="subcellular location">
    <subcellularLocation>
        <location evidence="4">Golgi apparatus</location>
    </subcellularLocation>
    <subcellularLocation>
        <location evidence="2">Membrane</location>
        <topology evidence="2">Single-pass membrane protein</topology>
    </subcellularLocation>
    <subcellularLocation>
        <location evidence="3">Mitochondrion</location>
    </subcellularLocation>
</comment>